<dbReference type="GO" id="GO:0005739">
    <property type="term" value="C:mitochondrion"/>
    <property type="evidence" value="ECO:0007669"/>
    <property type="project" value="TreeGrafter"/>
</dbReference>
<keyword evidence="14" id="KW-0547">Nucleotide-binding</keyword>
<keyword evidence="7 14" id="KW-0274">FAD</keyword>
<dbReference type="GO" id="GO:0005829">
    <property type="term" value="C:cytosol"/>
    <property type="evidence" value="ECO:0007669"/>
    <property type="project" value="TreeGrafter"/>
</dbReference>
<evidence type="ECO:0000256" key="4">
    <source>
        <dbReference type="ARBA" id="ARBA00017111"/>
    </source>
</evidence>
<dbReference type="GO" id="GO:0050661">
    <property type="term" value="F:NADP binding"/>
    <property type="evidence" value="ECO:0007669"/>
    <property type="project" value="InterPro"/>
</dbReference>
<evidence type="ECO:0000256" key="16">
    <source>
        <dbReference type="RuleBase" id="RU003691"/>
    </source>
</evidence>
<dbReference type="FunFam" id="3.30.390.30:FF:000003">
    <property type="entry name" value="Glutathione reductase"/>
    <property type="match status" value="1"/>
</dbReference>
<comment type="catalytic activity">
    <reaction evidence="17">
        <text>2 glutathione + NADP(+) = glutathione disulfide + NADPH + H(+)</text>
        <dbReference type="Rhea" id="RHEA:11740"/>
        <dbReference type="ChEBI" id="CHEBI:15378"/>
        <dbReference type="ChEBI" id="CHEBI:57783"/>
        <dbReference type="ChEBI" id="CHEBI:57925"/>
        <dbReference type="ChEBI" id="CHEBI:58297"/>
        <dbReference type="ChEBI" id="CHEBI:58349"/>
        <dbReference type="EC" id="1.8.1.7"/>
    </reaction>
</comment>
<reference evidence="20" key="1">
    <citation type="submission" date="2021-03" db="EMBL/GenBank/DDBJ databases">
        <title>Draft genome sequence of rust myrtle Austropuccinia psidii MF-1, a brazilian biotype.</title>
        <authorList>
            <person name="Quecine M.C."/>
            <person name="Pachon D.M.R."/>
            <person name="Bonatelli M.L."/>
            <person name="Correr F.H."/>
            <person name="Franceschini L.M."/>
            <person name="Leite T.F."/>
            <person name="Margarido G.R.A."/>
            <person name="Almeida C.A."/>
            <person name="Ferrarezi J.A."/>
            <person name="Labate C.A."/>
        </authorList>
    </citation>
    <scope>NUCLEOTIDE SEQUENCE</scope>
    <source>
        <strain evidence="20">MF-1</strain>
    </source>
</reference>
<dbReference type="NCBIfam" id="TIGR01421">
    <property type="entry name" value="gluta_reduc_1"/>
    <property type="match status" value="1"/>
</dbReference>
<evidence type="ECO:0000256" key="15">
    <source>
        <dbReference type="PIRSR" id="PIRSR000350-4"/>
    </source>
</evidence>
<feature type="domain" description="Pyridine nucleotide-disulphide oxidoreductase dimerisation" evidence="18">
    <location>
        <begin position="501"/>
        <end position="613"/>
    </location>
</feature>
<evidence type="ECO:0000313" key="21">
    <source>
        <dbReference type="Proteomes" id="UP000765509"/>
    </source>
</evidence>
<comment type="caution">
    <text evidence="20">The sequence shown here is derived from an EMBL/GenBank/DDBJ whole genome shotgun (WGS) entry which is preliminary data.</text>
</comment>
<dbReference type="GO" id="GO:0004362">
    <property type="term" value="F:glutathione-disulfide reductase (NADPH) activity"/>
    <property type="evidence" value="ECO:0007669"/>
    <property type="project" value="UniProtKB-EC"/>
</dbReference>
<evidence type="ECO:0000256" key="14">
    <source>
        <dbReference type="PIRSR" id="PIRSR000350-3"/>
    </source>
</evidence>
<dbReference type="NCBIfam" id="NF004776">
    <property type="entry name" value="PRK06116.1"/>
    <property type="match status" value="1"/>
</dbReference>
<feature type="domain" description="FAD/NAD(P)-binding" evidence="19">
    <location>
        <begin position="133"/>
        <end position="480"/>
    </location>
</feature>
<comment type="subcellular location">
    <subcellularLocation>
        <location evidence="1 17">Cytoplasm</location>
    </subcellularLocation>
</comment>
<accession>A0A9Q3CJB4</accession>
<dbReference type="PROSITE" id="PS00076">
    <property type="entry name" value="PYRIDINE_REDOX_1"/>
    <property type="match status" value="1"/>
</dbReference>
<comment type="function">
    <text evidence="12 17">Catalyzes the reduction of glutathione disulfide (GSSG) to reduced glutathione (GSH). Constitutes the major mechanism to maintain a high GSH:GSSG ratio in the cytosol.</text>
</comment>
<evidence type="ECO:0000256" key="8">
    <source>
        <dbReference type="ARBA" id="ARBA00022857"/>
    </source>
</evidence>
<dbReference type="GO" id="GO:0034599">
    <property type="term" value="P:cellular response to oxidative stress"/>
    <property type="evidence" value="ECO:0007669"/>
    <property type="project" value="TreeGrafter"/>
</dbReference>
<evidence type="ECO:0000256" key="6">
    <source>
        <dbReference type="ARBA" id="ARBA00022630"/>
    </source>
</evidence>
<dbReference type="InterPro" id="IPR012999">
    <property type="entry name" value="Pyr_OxRdtase_I_AS"/>
</dbReference>
<evidence type="ECO:0000256" key="7">
    <source>
        <dbReference type="ARBA" id="ARBA00022827"/>
    </source>
</evidence>
<feature type="binding site" evidence="14">
    <location>
        <position position="180"/>
    </location>
    <ligand>
        <name>FAD</name>
        <dbReference type="ChEBI" id="CHEBI:57692"/>
    </ligand>
</feature>
<evidence type="ECO:0000256" key="5">
    <source>
        <dbReference type="ARBA" id="ARBA00022490"/>
    </source>
</evidence>
<dbReference type="EMBL" id="AVOT02008473">
    <property type="protein sequence ID" value="MBW0486091.1"/>
    <property type="molecule type" value="Genomic_DNA"/>
</dbReference>
<keyword evidence="10" id="KW-1015">Disulfide bond</keyword>
<proteinExistence type="inferred from homology"/>
<dbReference type="GO" id="GO:0045454">
    <property type="term" value="P:cell redox homeostasis"/>
    <property type="evidence" value="ECO:0007669"/>
    <property type="project" value="InterPro"/>
</dbReference>
<dbReference type="GO" id="GO:0006749">
    <property type="term" value="P:glutathione metabolic process"/>
    <property type="evidence" value="ECO:0007669"/>
    <property type="project" value="InterPro"/>
</dbReference>
<feature type="binding site" evidence="14">
    <location>
        <position position="424"/>
    </location>
    <ligand>
        <name>NAD(+)</name>
        <dbReference type="ChEBI" id="CHEBI:57540"/>
    </ligand>
</feature>
<dbReference type="PIRSF" id="PIRSF000350">
    <property type="entry name" value="Mercury_reductase_MerA"/>
    <property type="match status" value="1"/>
</dbReference>
<dbReference type="InterPro" id="IPR046952">
    <property type="entry name" value="GSHR/TRXR-like"/>
</dbReference>
<dbReference type="Proteomes" id="UP000765509">
    <property type="component" value="Unassembled WGS sequence"/>
</dbReference>
<evidence type="ECO:0000256" key="11">
    <source>
        <dbReference type="ARBA" id="ARBA00023284"/>
    </source>
</evidence>
<dbReference type="PANTHER" id="PTHR42737">
    <property type="entry name" value="GLUTATHIONE REDUCTASE"/>
    <property type="match status" value="1"/>
</dbReference>
<name>A0A9Q3CJB4_9BASI</name>
<feature type="binding site" evidence="14">
    <location>
        <position position="465"/>
    </location>
    <ligand>
        <name>FAD</name>
        <dbReference type="ChEBI" id="CHEBI:57692"/>
    </ligand>
</feature>
<dbReference type="InterPro" id="IPR016156">
    <property type="entry name" value="FAD/NAD-linked_Rdtase_dimer_sf"/>
</dbReference>
<dbReference type="PRINTS" id="PR00368">
    <property type="entry name" value="FADPNR"/>
</dbReference>
<sequence>MHIAHHSFLPSDNSKQATSPLSVLIHLVWPALPVLCASVPTANLNYINSPFQLKQDQFFPSSSSRLFQQLEGDKLLKLASFVRKTNIITPIIASPSTRFIRNHSYQTFLQFQKSRSDSKNMPPINSSKHNFDYDLLVIGGGSGGLGCARRASQYGAKVAIIERSPVLGGTCVNVGCVPKKVMWHAADVREKLKAAQHYCQPLGSTSLPSLDWNALKEKRDAYITRLNGIYERNLKNDNVDYMTGHASFIDPHTLQISKGVQSTHSHPQAQSDSSISTKEGTKLLTADKIVIAVGGRPVLPDIQGSELGIDSDGFFALKELPRRVAVVGAGYIAVELAGIFHTLGAQTHLIIRHEKPLRTFDSIIQDTLTNHMEHAGITIHKNSNVVRVTTAHNPPFDLTHPFPKVVETNEGEKIEVDCVLFAIGRMSMTDLLKCENAGVKLDKKGDVIVDDYQKTNIDHIFAIGDVQGKALLTPVAIAAGRRLSNRLYGGISDDKISYDNIATVVFSHPPCGTVGLTEEEAKQKYGAESIKVYLSKFTALYYSMMPAEEKEPTAMKLVCQGKEEKVVGIHMIGLGSDEITQGFAVAIKMGACKKDLDDTIAIHPTSAEELVTMR</sequence>
<dbReference type="SUPFAM" id="SSF51905">
    <property type="entry name" value="FAD/NAD(P)-binding domain"/>
    <property type="match status" value="1"/>
</dbReference>
<evidence type="ECO:0000256" key="12">
    <source>
        <dbReference type="ARBA" id="ARBA00056905"/>
    </source>
</evidence>
<protein>
    <recommendedName>
        <fullName evidence="4 17">Glutathione reductase</fullName>
        <ecNumber evidence="3 17">1.8.1.7</ecNumber>
    </recommendedName>
</protein>
<keyword evidence="14" id="KW-0520">NAD</keyword>
<evidence type="ECO:0000256" key="3">
    <source>
        <dbReference type="ARBA" id="ARBA00012607"/>
    </source>
</evidence>
<dbReference type="GO" id="GO:0050660">
    <property type="term" value="F:flavin adenine dinucleotide binding"/>
    <property type="evidence" value="ECO:0007669"/>
    <property type="project" value="InterPro"/>
</dbReference>
<dbReference type="Gene3D" id="3.30.390.30">
    <property type="match status" value="1"/>
</dbReference>
<feature type="active site" description="Proton acceptor" evidence="13">
    <location>
        <position position="603"/>
    </location>
</feature>
<evidence type="ECO:0000256" key="17">
    <source>
        <dbReference type="RuleBase" id="RU365016"/>
    </source>
</evidence>
<evidence type="ECO:0000256" key="13">
    <source>
        <dbReference type="PIRSR" id="PIRSR000350-2"/>
    </source>
</evidence>
<evidence type="ECO:0000256" key="9">
    <source>
        <dbReference type="ARBA" id="ARBA00023002"/>
    </source>
</evidence>
<evidence type="ECO:0000256" key="10">
    <source>
        <dbReference type="ARBA" id="ARBA00023157"/>
    </source>
</evidence>
<evidence type="ECO:0000256" key="2">
    <source>
        <dbReference type="ARBA" id="ARBA00007532"/>
    </source>
</evidence>
<dbReference type="Pfam" id="PF07992">
    <property type="entry name" value="Pyr_redox_2"/>
    <property type="match status" value="1"/>
</dbReference>
<keyword evidence="11 16" id="KW-0676">Redox-active center</keyword>
<feature type="binding site" evidence="14">
    <location>
        <begin position="328"/>
        <end position="335"/>
    </location>
    <ligand>
        <name>NAD(+)</name>
        <dbReference type="ChEBI" id="CHEBI:57540"/>
    </ligand>
</feature>
<dbReference type="AlphaFoldDB" id="A0A9Q3CJB4"/>
<keyword evidence="6 16" id="KW-0285">Flavoprotein</keyword>
<dbReference type="FunFam" id="3.50.50.60:FF:000141">
    <property type="entry name" value="Glutathione reductase"/>
    <property type="match status" value="1"/>
</dbReference>
<comment type="cofactor">
    <cofactor evidence="14">
        <name>FAD</name>
        <dbReference type="ChEBI" id="CHEBI:57692"/>
    </cofactor>
    <text evidence="14">Binds 1 FAD per subunit.</text>
</comment>
<keyword evidence="9 16" id="KW-0560">Oxidoreductase</keyword>
<evidence type="ECO:0000256" key="1">
    <source>
        <dbReference type="ARBA" id="ARBA00004496"/>
    </source>
</evidence>
<comment type="similarity">
    <text evidence="2 16">Belongs to the class-I pyridine nucleotide-disulfide oxidoreductase family.</text>
</comment>
<keyword evidence="8 17" id="KW-0521">NADP</keyword>
<dbReference type="InterPro" id="IPR036188">
    <property type="entry name" value="FAD/NAD-bd_sf"/>
</dbReference>
<evidence type="ECO:0000313" key="20">
    <source>
        <dbReference type="EMBL" id="MBW0486091.1"/>
    </source>
</evidence>
<keyword evidence="21" id="KW-1185">Reference proteome</keyword>
<dbReference type="InterPro" id="IPR004099">
    <property type="entry name" value="Pyr_nucl-diS_OxRdtase_dimer"/>
</dbReference>
<evidence type="ECO:0000259" key="18">
    <source>
        <dbReference type="Pfam" id="PF02852"/>
    </source>
</evidence>
<feature type="disulfide bond" description="Redox-active" evidence="15">
    <location>
        <begin position="171"/>
        <end position="176"/>
    </location>
</feature>
<dbReference type="InterPro" id="IPR006322">
    <property type="entry name" value="Glutathione_Rdtase_euk/bac"/>
</dbReference>
<dbReference type="OrthoDB" id="5956163at2759"/>
<dbReference type="Pfam" id="PF02852">
    <property type="entry name" value="Pyr_redox_dim"/>
    <property type="match status" value="1"/>
</dbReference>
<dbReference type="EC" id="1.8.1.7" evidence="3 17"/>
<dbReference type="SUPFAM" id="SSF55424">
    <property type="entry name" value="FAD/NAD-linked reductases, dimerisation (C-terminal) domain"/>
    <property type="match status" value="1"/>
</dbReference>
<dbReference type="Gene3D" id="3.50.50.60">
    <property type="entry name" value="FAD/NAD(P)-binding domain"/>
    <property type="match status" value="2"/>
</dbReference>
<evidence type="ECO:0000259" key="19">
    <source>
        <dbReference type="Pfam" id="PF07992"/>
    </source>
</evidence>
<organism evidence="20 21">
    <name type="scientific">Austropuccinia psidii MF-1</name>
    <dbReference type="NCBI Taxonomy" id="1389203"/>
    <lineage>
        <taxon>Eukaryota</taxon>
        <taxon>Fungi</taxon>
        <taxon>Dikarya</taxon>
        <taxon>Basidiomycota</taxon>
        <taxon>Pucciniomycotina</taxon>
        <taxon>Pucciniomycetes</taxon>
        <taxon>Pucciniales</taxon>
        <taxon>Sphaerophragmiaceae</taxon>
        <taxon>Austropuccinia</taxon>
    </lineage>
</organism>
<dbReference type="InterPro" id="IPR001100">
    <property type="entry name" value="Pyr_nuc-diS_OxRdtase"/>
</dbReference>
<dbReference type="PANTHER" id="PTHR42737:SF2">
    <property type="entry name" value="GLUTATHIONE REDUCTASE"/>
    <property type="match status" value="1"/>
</dbReference>
<dbReference type="PRINTS" id="PR00411">
    <property type="entry name" value="PNDRDTASEI"/>
</dbReference>
<gene>
    <name evidence="20" type="ORF">O181_025806</name>
</gene>
<keyword evidence="5 17" id="KW-0963">Cytoplasm</keyword>
<dbReference type="InterPro" id="IPR023753">
    <property type="entry name" value="FAD/NAD-binding_dom"/>
</dbReference>